<name>A0A2S8JIX1_ECOLX</name>
<evidence type="ECO:0000313" key="3">
    <source>
        <dbReference type="Proteomes" id="UP000256244"/>
    </source>
</evidence>
<organism evidence="2 3">
    <name type="scientific">Escherichia coli</name>
    <dbReference type="NCBI Taxonomy" id="562"/>
    <lineage>
        <taxon>Bacteria</taxon>
        <taxon>Pseudomonadati</taxon>
        <taxon>Pseudomonadota</taxon>
        <taxon>Gammaproteobacteria</taxon>
        <taxon>Enterobacterales</taxon>
        <taxon>Enterobacteriaceae</taxon>
        <taxon>Escherichia</taxon>
    </lineage>
</organism>
<reference evidence="2 3" key="1">
    <citation type="submission" date="2018-08" db="EMBL/GenBank/DDBJ databases">
        <title>Complete genome sequencing and genomic characterization of five Escherichia coli strains co-producing MCR-1 and ESBLs from different origins in China.</title>
        <authorList>
            <person name="Bai L."/>
        </authorList>
    </citation>
    <scope>NUCLEOTIDE SEQUENCE [LARGE SCALE GENOMIC DNA]</scope>
    <source>
        <strain evidence="3">cq9</strain>
    </source>
</reference>
<accession>A0A2S8JIX1</accession>
<feature type="region of interest" description="Disordered" evidence="1">
    <location>
        <begin position="31"/>
        <end position="65"/>
    </location>
</feature>
<evidence type="ECO:0000313" key="2">
    <source>
        <dbReference type="EMBL" id="AXO08354.1"/>
    </source>
</evidence>
<sequence>MKKTGIPYGSDTSSGTYSCDDCGYTFTKSSNTSLPPCPNRNVKEHTKNSWTALSGQGDAKEDPYP</sequence>
<dbReference type="Proteomes" id="UP000256244">
    <property type="component" value="Chromosome"/>
</dbReference>
<proteinExistence type="predicted"/>
<dbReference type="RefSeq" id="WP_071531612.1">
    <property type="nucleotide sequence ID" value="NZ_BKCC01000332.1"/>
</dbReference>
<dbReference type="AlphaFoldDB" id="A0A2S8JIX1"/>
<gene>
    <name evidence="2" type="ORF">DS732_19400</name>
</gene>
<dbReference type="EMBL" id="CP031546">
    <property type="protein sequence ID" value="AXO08354.1"/>
    <property type="molecule type" value="Genomic_DNA"/>
</dbReference>
<protein>
    <submittedName>
        <fullName evidence="2">Uncharacterized protein</fullName>
    </submittedName>
</protein>
<evidence type="ECO:0000256" key="1">
    <source>
        <dbReference type="SAM" id="MobiDB-lite"/>
    </source>
</evidence>
<accession>A0A236MVZ0</accession>